<dbReference type="STRING" id="1295533.A0A1E3I4Y9"/>
<name>A0A1E3I4Y9_9TREE</name>
<gene>
    <name evidence="3" type="ORF">L202_01826</name>
</gene>
<keyword evidence="4" id="KW-1185">Reference proteome</keyword>
<accession>A0A1E3I4Y9</accession>
<dbReference type="NCBIfam" id="NF041278">
    <property type="entry name" value="CmcJ_NvfI_EfuI"/>
    <property type="match status" value="1"/>
</dbReference>
<dbReference type="PANTHER" id="PTHR34598:SF3">
    <property type="entry name" value="OXIDOREDUCTASE AN1597"/>
    <property type="match status" value="1"/>
</dbReference>
<dbReference type="GO" id="GO:0016491">
    <property type="term" value="F:oxidoreductase activity"/>
    <property type="evidence" value="ECO:0007669"/>
    <property type="project" value="InterPro"/>
</dbReference>
<evidence type="ECO:0000313" key="3">
    <source>
        <dbReference type="EMBL" id="ODN83734.1"/>
    </source>
</evidence>
<dbReference type="RefSeq" id="XP_018997734.1">
    <property type="nucleotide sequence ID" value="XM_019135307.1"/>
</dbReference>
<dbReference type="InterPro" id="IPR044053">
    <property type="entry name" value="AsaB-like"/>
</dbReference>
<evidence type="ECO:0000313" key="4">
    <source>
        <dbReference type="Proteomes" id="UP000094065"/>
    </source>
</evidence>
<dbReference type="EMBL" id="AWGJ01000002">
    <property type="protein sequence ID" value="ODN83734.1"/>
    <property type="molecule type" value="Genomic_DNA"/>
</dbReference>
<proteinExistence type="inferred from homology"/>
<dbReference type="GeneID" id="30153135"/>
<evidence type="ECO:0000256" key="1">
    <source>
        <dbReference type="ARBA" id="ARBA00023604"/>
    </source>
</evidence>
<comment type="caution">
    <text evidence="3">The sequence shown here is derived from an EMBL/GenBank/DDBJ whole genome shotgun (WGS) entry which is preliminary data.</text>
</comment>
<organism evidence="3 4">
    <name type="scientific">Cryptococcus amylolentus CBS 6039</name>
    <dbReference type="NCBI Taxonomy" id="1295533"/>
    <lineage>
        <taxon>Eukaryota</taxon>
        <taxon>Fungi</taxon>
        <taxon>Dikarya</taxon>
        <taxon>Basidiomycota</taxon>
        <taxon>Agaricomycotina</taxon>
        <taxon>Tremellomycetes</taxon>
        <taxon>Tremellales</taxon>
        <taxon>Cryptococcaceae</taxon>
        <taxon>Cryptococcus</taxon>
    </lineage>
</organism>
<protein>
    <submittedName>
        <fullName evidence="3">Uncharacterized protein</fullName>
    </submittedName>
</protein>
<comment type="similarity">
    <text evidence="1">Belongs to the asaB hydroxylase/desaturase family.</text>
</comment>
<sequence>MPYIEPPTRKATARFGIPNARLPPDLDPSSFLIYTPGLPENPRPQETLDIQLHDIRHEMDEGPRGVYDQVHERGWAVARHESRFVREIGSLEGAERYREETCELMRSYLNCTKVYQWNSTVRKSDQKQSTIVDRQKGPEEGFLPTSIIQPPASHAHVDQDEIWAPNVVRMATKQDPTTFKRSMIINIWRPLKGKSPPRPVTSSPLCMLHFPTLSPSDTAKQESQFGTGIQIHYAPSQKWCYLRHMTPDEIVVLKCYDSLQGSDGGALYAGHVAAEMDDSEGVEEGLVRPRESIEVRMVAVWE</sequence>
<feature type="region of interest" description="Disordered" evidence="2">
    <location>
        <begin position="1"/>
        <end position="20"/>
    </location>
</feature>
<evidence type="ECO:0000256" key="2">
    <source>
        <dbReference type="SAM" id="MobiDB-lite"/>
    </source>
</evidence>
<dbReference type="PANTHER" id="PTHR34598">
    <property type="entry name" value="BLL6449 PROTEIN"/>
    <property type="match status" value="1"/>
</dbReference>
<dbReference type="Proteomes" id="UP000094065">
    <property type="component" value="Unassembled WGS sequence"/>
</dbReference>
<dbReference type="AlphaFoldDB" id="A0A1E3I4Y9"/>
<dbReference type="OrthoDB" id="412788at2759"/>
<reference evidence="3 4" key="1">
    <citation type="submission" date="2016-06" db="EMBL/GenBank/DDBJ databases">
        <title>Evolution of pathogenesis and genome organization in the Tremellales.</title>
        <authorList>
            <person name="Cuomo C."/>
            <person name="Litvintseva A."/>
            <person name="Heitman J."/>
            <person name="Chen Y."/>
            <person name="Sun S."/>
            <person name="Springer D."/>
            <person name="Dromer F."/>
            <person name="Young S."/>
            <person name="Zeng Q."/>
            <person name="Chapman S."/>
            <person name="Gujja S."/>
            <person name="Saif S."/>
            <person name="Birren B."/>
        </authorList>
    </citation>
    <scope>NUCLEOTIDE SEQUENCE [LARGE SCALE GENOMIC DNA]</scope>
    <source>
        <strain evidence="3 4">CBS 6039</strain>
    </source>
</reference>